<gene>
    <name evidence="1" type="ORF">KSF_023640</name>
</gene>
<dbReference type="AlphaFoldDB" id="A0A8J3IMU4"/>
<dbReference type="Gene3D" id="1.20.120.450">
    <property type="entry name" value="dinb family like domain"/>
    <property type="match status" value="1"/>
</dbReference>
<dbReference type="Proteomes" id="UP000597444">
    <property type="component" value="Unassembled WGS sequence"/>
</dbReference>
<reference evidence="1" key="1">
    <citation type="submission" date="2020-10" db="EMBL/GenBank/DDBJ databases">
        <title>Taxonomic study of unclassified bacteria belonging to the class Ktedonobacteria.</title>
        <authorList>
            <person name="Yabe S."/>
            <person name="Wang C.M."/>
            <person name="Zheng Y."/>
            <person name="Sakai Y."/>
            <person name="Cavaletti L."/>
            <person name="Monciardini P."/>
            <person name="Donadio S."/>
        </authorList>
    </citation>
    <scope>NUCLEOTIDE SEQUENCE</scope>
    <source>
        <strain evidence="1">ID150040</strain>
    </source>
</reference>
<evidence type="ECO:0000313" key="2">
    <source>
        <dbReference type="Proteomes" id="UP000597444"/>
    </source>
</evidence>
<dbReference type="InterPro" id="IPR012550">
    <property type="entry name" value="DUF1706"/>
</dbReference>
<organism evidence="1 2">
    <name type="scientific">Reticulibacter mediterranei</name>
    <dbReference type="NCBI Taxonomy" id="2778369"/>
    <lineage>
        <taxon>Bacteria</taxon>
        <taxon>Bacillati</taxon>
        <taxon>Chloroflexota</taxon>
        <taxon>Ktedonobacteria</taxon>
        <taxon>Ktedonobacterales</taxon>
        <taxon>Reticulibacteraceae</taxon>
        <taxon>Reticulibacter</taxon>
    </lineage>
</organism>
<dbReference type="SUPFAM" id="SSF109854">
    <property type="entry name" value="DinB/YfiT-like putative metalloenzymes"/>
    <property type="match status" value="1"/>
</dbReference>
<dbReference type="RefSeq" id="WP_220203159.1">
    <property type="nucleotide sequence ID" value="NZ_BNJK01000001.1"/>
</dbReference>
<evidence type="ECO:0000313" key="1">
    <source>
        <dbReference type="EMBL" id="GHO92316.1"/>
    </source>
</evidence>
<sequence length="162" mass="18405">MAEHIAKEQLLEKMQSSYAIFTALLSPLSEAQLTTPGVNGGWSIKDNIAHLSAWHRRQIARNEAVRQGVEIPDPTPGMSIEEINELYYKQNKDRSLADVLDEFDETARAIQESVESLTDEQLNSPIDWLNGRSLAPYVAGDSYEHYEEHTEIIQHWLAQQSK</sequence>
<keyword evidence="2" id="KW-1185">Reference proteome</keyword>
<name>A0A8J3IMU4_9CHLR</name>
<proteinExistence type="predicted"/>
<dbReference type="EMBL" id="BNJK01000001">
    <property type="protein sequence ID" value="GHO92316.1"/>
    <property type="molecule type" value="Genomic_DNA"/>
</dbReference>
<evidence type="ECO:0008006" key="3">
    <source>
        <dbReference type="Google" id="ProtNLM"/>
    </source>
</evidence>
<dbReference type="InterPro" id="IPR034660">
    <property type="entry name" value="DinB/YfiT-like"/>
</dbReference>
<protein>
    <recommendedName>
        <fullName evidence="3">ClbS/DfsB family four-helix bundle protein</fullName>
    </recommendedName>
</protein>
<comment type="caution">
    <text evidence="1">The sequence shown here is derived from an EMBL/GenBank/DDBJ whole genome shotgun (WGS) entry which is preliminary data.</text>
</comment>
<dbReference type="PANTHER" id="PTHR40658:SF4">
    <property type="entry name" value="HYPOTHETICAL CYTOSOLIC PROTEIN"/>
    <property type="match status" value="1"/>
</dbReference>
<dbReference type="Pfam" id="PF08020">
    <property type="entry name" value="DUF1706"/>
    <property type="match status" value="1"/>
</dbReference>
<accession>A0A8J3IMU4</accession>
<dbReference type="PANTHER" id="PTHR40658">
    <property type="match status" value="1"/>
</dbReference>